<evidence type="ECO:0000256" key="2">
    <source>
        <dbReference type="ARBA" id="ARBA00022980"/>
    </source>
</evidence>
<evidence type="ECO:0000256" key="4">
    <source>
        <dbReference type="ARBA" id="ARBA00035376"/>
    </source>
</evidence>
<evidence type="ECO:0000256" key="3">
    <source>
        <dbReference type="ARBA" id="ARBA00023274"/>
    </source>
</evidence>
<evidence type="ECO:0000256" key="5">
    <source>
        <dbReference type="SAM" id="MobiDB-lite"/>
    </source>
</evidence>
<organism evidence="6">
    <name type="scientific">Strombidium rassoulzadegani</name>
    <dbReference type="NCBI Taxonomy" id="1082188"/>
    <lineage>
        <taxon>Eukaryota</taxon>
        <taxon>Sar</taxon>
        <taxon>Alveolata</taxon>
        <taxon>Ciliophora</taxon>
        <taxon>Intramacronucleata</taxon>
        <taxon>Spirotrichea</taxon>
        <taxon>Oligotrichia</taxon>
        <taxon>Strombidiidae</taxon>
        <taxon>Strombidium</taxon>
    </lineage>
</organism>
<keyword evidence="2" id="KW-0689">Ribosomal protein</keyword>
<dbReference type="EMBL" id="HBIA01003598">
    <property type="protein sequence ID" value="CAE0230083.1"/>
    <property type="molecule type" value="Transcribed_RNA"/>
</dbReference>
<sequence length="184" mass="21505">MSLWDQPHHDWPPKLPRPTLHKGKTLINHLEHEEKKKIQAQRDFTLPNFRSGDVLKIQYYSSMTEKKVQEYSGIAYRKKDPKNIRFSTTINFNVDGINSSFTANLYSPLVQGIQIWKFGSNELRKKMNHIPALDKSTGRLLEPVIKGRGYKQRTDKGTTIFKKVPQKPSKKSKPTYVQFQEQYD</sequence>
<dbReference type="GO" id="GO:0003735">
    <property type="term" value="F:structural constituent of ribosome"/>
    <property type="evidence" value="ECO:0007669"/>
    <property type="project" value="InterPro"/>
</dbReference>
<accession>A0A7S3CJW1</accession>
<feature type="compositionally biased region" description="Basic and acidic residues" evidence="5">
    <location>
        <begin position="1"/>
        <end position="12"/>
    </location>
</feature>
<dbReference type="InterPro" id="IPR001857">
    <property type="entry name" value="Ribosomal_bL19"/>
</dbReference>
<dbReference type="GO" id="GO:0005840">
    <property type="term" value="C:ribosome"/>
    <property type="evidence" value="ECO:0007669"/>
    <property type="project" value="UniProtKB-KW"/>
</dbReference>
<name>A0A7S3CJW1_9SPIT</name>
<dbReference type="Pfam" id="PF01245">
    <property type="entry name" value="Ribosomal_L19"/>
    <property type="match status" value="1"/>
</dbReference>
<dbReference type="Gene3D" id="2.30.30.790">
    <property type="match status" value="1"/>
</dbReference>
<feature type="compositionally biased region" description="Basic residues" evidence="5">
    <location>
        <begin position="164"/>
        <end position="173"/>
    </location>
</feature>
<dbReference type="GO" id="GO:0006412">
    <property type="term" value="P:translation"/>
    <property type="evidence" value="ECO:0007669"/>
    <property type="project" value="InterPro"/>
</dbReference>
<feature type="compositionally biased region" description="Polar residues" evidence="5">
    <location>
        <begin position="175"/>
        <end position="184"/>
    </location>
</feature>
<reference evidence="6" key="1">
    <citation type="submission" date="2021-01" db="EMBL/GenBank/DDBJ databases">
        <authorList>
            <person name="Corre E."/>
            <person name="Pelletier E."/>
            <person name="Niang G."/>
            <person name="Scheremetjew M."/>
            <person name="Finn R."/>
            <person name="Kale V."/>
            <person name="Holt S."/>
            <person name="Cochrane G."/>
            <person name="Meng A."/>
            <person name="Brown T."/>
            <person name="Cohen L."/>
        </authorList>
    </citation>
    <scope>NUCLEOTIDE SEQUENCE</scope>
    <source>
        <strain evidence="6">Ras09</strain>
    </source>
</reference>
<protein>
    <recommendedName>
        <fullName evidence="4">50S ribosomal protein L19, chloroplastic</fullName>
    </recommendedName>
</protein>
<comment type="similarity">
    <text evidence="1">Belongs to the bacterial ribosomal protein bL19 family.</text>
</comment>
<dbReference type="GO" id="GO:1990904">
    <property type="term" value="C:ribonucleoprotein complex"/>
    <property type="evidence" value="ECO:0007669"/>
    <property type="project" value="UniProtKB-KW"/>
</dbReference>
<proteinExistence type="inferred from homology"/>
<dbReference type="AlphaFoldDB" id="A0A7S3CJW1"/>
<evidence type="ECO:0000256" key="1">
    <source>
        <dbReference type="ARBA" id="ARBA00005781"/>
    </source>
</evidence>
<gene>
    <name evidence="6" type="ORF">SRAS04492_LOCUS1870</name>
</gene>
<dbReference type="InterPro" id="IPR038657">
    <property type="entry name" value="Ribosomal_bL19_sf"/>
</dbReference>
<keyword evidence="3" id="KW-0687">Ribonucleoprotein</keyword>
<dbReference type="SUPFAM" id="SSF50104">
    <property type="entry name" value="Translation proteins SH3-like domain"/>
    <property type="match status" value="1"/>
</dbReference>
<feature type="region of interest" description="Disordered" evidence="5">
    <location>
        <begin position="1"/>
        <end position="20"/>
    </location>
</feature>
<evidence type="ECO:0000313" key="6">
    <source>
        <dbReference type="EMBL" id="CAE0230083.1"/>
    </source>
</evidence>
<feature type="region of interest" description="Disordered" evidence="5">
    <location>
        <begin position="161"/>
        <end position="184"/>
    </location>
</feature>
<dbReference type="InterPro" id="IPR008991">
    <property type="entry name" value="Translation_prot_SH3-like_sf"/>
</dbReference>